<protein>
    <submittedName>
        <fullName evidence="1">Uncharacterized protein</fullName>
    </submittedName>
</protein>
<dbReference type="Proteomes" id="UP000693970">
    <property type="component" value="Unassembled WGS sequence"/>
</dbReference>
<dbReference type="OrthoDB" id="43840at2759"/>
<reference evidence="1" key="1">
    <citation type="journal article" date="2021" name="Sci. Rep.">
        <title>Diploid genomic architecture of Nitzschia inconspicua, an elite biomass production diatom.</title>
        <authorList>
            <person name="Oliver A."/>
            <person name="Podell S."/>
            <person name="Pinowska A."/>
            <person name="Traller J.C."/>
            <person name="Smith S.R."/>
            <person name="McClure R."/>
            <person name="Beliaev A."/>
            <person name="Bohutskyi P."/>
            <person name="Hill E.A."/>
            <person name="Rabines A."/>
            <person name="Zheng H."/>
            <person name="Allen L.Z."/>
            <person name="Kuo A."/>
            <person name="Grigoriev I.V."/>
            <person name="Allen A.E."/>
            <person name="Hazlebeck D."/>
            <person name="Allen E.E."/>
        </authorList>
    </citation>
    <scope>NUCLEOTIDE SEQUENCE</scope>
    <source>
        <strain evidence="1">Hildebrandi</strain>
    </source>
</reference>
<dbReference type="EMBL" id="JAGRRH010000007">
    <property type="protein sequence ID" value="KAG7366457.1"/>
    <property type="molecule type" value="Genomic_DNA"/>
</dbReference>
<keyword evidence="2" id="KW-1185">Reference proteome</keyword>
<organism evidence="1 2">
    <name type="scientific">Nitzschia inconspicua</name>
    <dbReference type="NCBI Taxonomy" id="303405"/>
    <lineage>
        <taxon>Eukaryota</taxon>
        <taxon>Sar</taxon>
        <taxon>Stramenopiles</taxon>
        <taxon>Ochrophyta</taxon>
        <taxon>Bacillariophyta</taxon>
        <taxon>Bacillariophyceae</taxon>
        <taxon>Bacillariophycidae</taxon>
        <taxon>Bacillariales</taxon>
        <taxon>Bacillariaceae</taxon>
        <taxon>Nitzschia</taxon>
    </lineage>
</organism>
<accession>A0A9K3LQK3</accession>
<sequence length="446" mass="50846">MTSTAVAAVMIPEELFLSFFKNATSALMYLKGSEAMEADDGNNNPSILDPLASSRRYILTLQQNVVREVVQEYQKQEESLHVDEYHDVTVAQFQVHLRLLSNDPNISSDVKAAMEGMNEAARLALCKLVLYWQQALTTSCTEKQRLEKRYLQESPIEPELDRTRLLEYFGLCQAALKLHSVKNFMIHGDKLFDYLPSECTAVAAEKFSVENEKILLPKSRLEYVQQLLAKAMGWDPVFLTKELQKIFVERDDSLALVHDDEVSKVFQELLQDMQIAIRTSFLQMQHEHQVQLLSDLENGGSTRVVSVKYSEYDITPDGHRLDEGVSDPAAAPETLTMEPAQELSDEQQKRQIRLAHEAAVLQQEILGELLRLPEHERNNRLEEAERTSQDFVKEVMTLPPGSDRIAFLRTVDPHTSRQLAMHKIWKGMIQANGGRPPMLAEKCEHQ</sequence>
<proteinExistence type="predicted"/>
<name>A0A9K3LQK3_9STRA</name>
<dbReference type="AlphaFoldDB" id="A0A9K3LQK3"/>
<comment type="caution">
    <text evidence="1">The sequence shown here is derived from an EMBL/GenBank/DDBJ whole genome shotgun (WGS) entry which is preliminary data.</text>
</comment>
<evidence type="ECO:0000313" key="1">
    <source>
        <dbReference type="EMBL" id="KAG7366457.1"/>
    </source>
</evidence>
<gene>
    <name evidence="1" type="ORF">IV203_029127</name>
</gene>
<reference evidence="1" key="2">
    <citation type="submission" date="2021-04" db="EMBL/GenBank/DDBJ databases">
        <authorList>
            <person name="Podell S."/>
        </authorList>
    </citation>
    <scope>NUCLEOTIDE SEQUENCE</scope>
    <source>
        <strain evidence="1">Hildebrandi</strain>
    </source>
</reference>
<evidence type="ECO:0000313" key="2">
    <source>
        <dbReference type="Proteomes" id="UP000693970"/>
    </source>
</evidence>